<gene>
    <name evidence="1" type="ORF">NTHI1209_00506</name>
</gene>
<organism evidence="1 2">
    <name type="scientific">Haemophilus influenzae</name>
    <dbReference type="NCBI Taxonomy" id="727"/>
    <lineage>
        <taxon>Bacteria</taxon>
        <taxon>Pseudomonadati</taxon>
        <taxon>Pseudomonadota</taxon>
        <taxon>Gammaproteobacteria</taxon>
        <taxon>Pasteurellales</taxon>
        <taxon>Pasteurellaceae</taxon>
        <taxon>Haemophilus</taxon>
    </lineage>
</organism>
<evidence type="ECO:0000313" key="1">
    <source>
        <dbReference type="EMBL" id="KIS34903.1"/>
    </source>
</evidence>
<evidence type="ECO:0000313" key="2">
    <source>
        <dbReference type="Proteomes" id="UP000050700"/>
    </source>
</evidence>
<accession>A0A158SVK9</accession>
<protein>
    <submittedName>
        <fullName evidence="1">Uncharacterized protein</fullName>
    </submittedName>
</protein>
<dbReference type="Proteomes" id="UP000050700">
    <property type="component" value="Unassembled WGS sequence"/>
</dbReference>
<sequence>MQNILRSNNKERHILCLSFCLFVTISYENATLFSLIHDKLIAVGRL</sequence>
<reference evidence="1 2" key="1">
    <citation type="submission" date="2014-05" db="EMBL/GenBank/DDBJ databases">
        <title>Methylome analysis of the phasevarions of Haemophilus influenzae.</title>
        <authorList>
            <person name="Atack J.M."/>
            <person name="Fox K.L."/>
            <person name="Power P.M."/>
            <person name="Clark T."/>
            <person name="Jurcisek J."/>
            <person name="Korlach J."/>
            <person name="Bakaletz L.O."/>
            <person name="Jennings M.P."/>
        </authorList>
    </citation>
    <scope>NUCLEOTIDE SEQUENCE [LARGE SCALE GENOMIC DNA]</scope>
    <source>
        <strain evidence="1 2">1209</strain>
    </source>
</reference>
<name>A0A158SVK9_HAEIF</name>
<dbReference type="AlphaFoldDB" id="A0A158SVK9"/>
<comment type="caution">
    <text evidence="1">The sequence shown here is derived from an EMBL/GenBank/DDBJ whole genome shotgun (WGS) entry which is preliminary data.</text>
</comment>
<proteinExistence type="predicted"/>
<dbReference type="EMBL" id="JMQP01000002">
    <property type="protein sequence ID" value="KIS34903.1"/>
    <property type="molecule type" value="Genomic_DNA"/>
</dbReference>